<dbReference type="HOGENOM" id="CLU_020130_0_0_1"/>
<evidence type="ECO:0000313" key="2">
    <source>
        <dbReference type="EMBL" id="KDQ34061.1"/>
    </source>
</evidence>
<dbReference type="EMBL" id="KL198004">
    <property type="protein sequence ID" value="KDQ34061.1"/>
    <property type="molecule type" value="Genomic_DNA"/>
</dbReference>
<dbReference type="AlphaFoldDB" id="A0A067PDU3"/>
<reference evidence="3" key="1">
    <citation type="journal article" date="2014" name="Proc. Natl. Acad. Sci. U.S.A.">
        <title>Extensive sampling of basidiomycete genomes demonstrates inadequacy of the white-rot/brown-rot paradigm for wood decay fungi.</title>
        <authorList>
            <person name="Riley R."/>
            <person name="Salamov A.A."/>
            <person name="Brown D.W."/>
            <person name="Nagy L.G."/>
            <person name="Floudas D."/>
            <person name="Held B.W."/>
            <person name="Levasseur A."/>
            <person name="Lombard V."/>
            <person name="Morin E."/>
            <person name="Otillar R."/>
            <person name="Lindquist E.A."/>
            <person name="Sun H."/>
            <person name="LaButti K.M."/>
            <person name="Schmutz J."/>
            <person name="Jabbour D."/>
            <person name="Luo H."/>
            <person name="Baker S.E."/>
            <person name="Pisabarro A.G."/>
            <person name="Walton J.D."/>
            <person name="Blanchette R.A."/>
            <person name="Henrissat B."/>
            <person name="Martin F."/>
            <person name="Cullen D."/>
            <person name="Hibbett D.S."/>
            <person name="Grigoriev I.V."/>
        </authorList>
    </citation>
    <scope>NUCLEOTIDE SEQUENCE [LARGE SCALE GENOMIC DNA]</scope>
    <source>
        <strain evidence="3">PC15</strain>
    </source>
</reference>
<dbReference type="InParanoid" id="A0A067PDU3"/>
<dbReference type="SMART" id="SM00332">
    <property type="entry name" value="PP2Cc"/>
    <property type="match status" value="1"/>
</dbReference>
<dbReference type="Pfam" id="PF00481">
    <property type="entry name" value="PP2C"/>
    <property type="match status" value="1"/>
</dbReference>
<feature type="domain" description="PPM-type phosphatase" evidence="1">
    <location>
        <begin position="68"/>
        <end position="441"/>
    </location>
</feature>
<sequence>MLVERTSYAWAFADDIPGSRCDAEDGPWPRAYQILENDQVWRELSMLAKPQTSYFDGGFRADSLNFQPCHRTRTQDRYVSRELDIHGKKWVFTGVFDGHLGDVTVEHVSHHLPIIVSEFLTGAFRPGEPQTSTPEFISNLFTRSIEAFDEAIAQDVLGLFGGSIEYLANYTDADIRRIINDHGPNYRKARLCMYGTTALVSLVDPEHTSLWVAQLGDCQATLVTYDEKMSTWSVERLTREQNGGNDEEIARVRAEHPGEPECVVDRRVLGALAPFRCLGDIPFKQHPDFSRRILYNLLPGFHDTAPWEEFLVRNLTPPYISSTPEITYRRLDSLQHSLSATPTRFLILASDGFADLCKDEVQEEEIVRRWAHGLTALTGGGATDDSWTSGKHVSVRGSNNMALRLLREALGGDDHFSVSRVLTLDMDTAWIDDTAIIVQTL</sequence>
<dbReference type="OrthoDB" id="420076at2759"/>
<name>A0A067PDU3_PLEO1</name>
<accession>A0A067PDU3</accession>
<evidence type="ECO:0000313" key="3">
    <source>
        <dbReference type="Proteomes" id="UP000027073"/>
    </source>
</evidence>
<dbReference type="GO" id="GO:0004722">
    <property type="term" value="F:protein serine/threonine phosphatase activity"/>
    <property type="evidence" value="ECO:0007669"/>
    <property type="project" value="InterPro"/>
</dbReference>
<dbReference type="PROSITE" id="PS51746">
    <property type="entry name" value="PPM_2"/>
    <property type="match status" value="1"/>
</dbReference>
<organism evidence="2 3">
    <name type="scientific">Pleurotus ostreatus (strain PC15)</name>
    <name type="common">Oyster mushroom</name>
    <dbReference type="NCBI Taxonomy" id="1137138"/>
    <lineage>
        <taxon>Eukaryota</taxon>
        <taxon>Fungi</taxon>
        <taxon>Dikarya</taxon>
        <taxon>Basidiomycota</taxon>
        <taxon>Agaricomycotina</taxon>
        <taxon>Agaricomycetes</taxon>
        <taxon>Agaricomycetidae</taxon>
        <taxon>Agaricales</taxon>
        <taxon>Pleurotineae</taxon>
        <taxon>Pleurotaceae</taxon>
        <taxon>Pleurotus</taxon>
    </lineage>
</organism>
<dbReference type="VEuPathDB" id="FungiDB:PLEOSDRAFT_1088029"/>
<dbReference type="STRING" id="1137138.A0A067PDU3"/>
<evidence type="ECO:0000259" key="1">
    <source>
        <dbReference type="PROSITE" id="PS51746"/>
    </source>
</evidence>
<dbReference type="PANTHER" id="PTHR13832:SF792">
    <property type="entry name" value="GM14286P"/>
    <property type="match status" value="1"/>
</dbReference>
<dbReference type="Proteomes" id="UP000027073">
    <property type="component" value="Unassembled WGS sequence"/>
</dbReference>
<gene>
    <name evidence="2" type="ORF">PLEOSDRAFT_1088029</name>
</gene>
<protein>
    <recommendedName>
        <fullName evidence="1">PPM-type phosphatase domain-containing protein</fullName>
    </recommendedName>
</protein>
<dbReference type="InterPro" id="IPR001932">
    <property type="entry name" value="PPM-type_phosphatase-like_dom"/>
</dbReference>
<dbReference type="CDD" id="cd00143">
    <property type="entry name" value="PP2Cc"/>
    <property type="match status" value="1"/>
</dbReference>
<dbReference type="PANTHER" id="PTHR13832">
    <property type="entry name" value="PROTEIN PHOSPHATASE 2C"/>
    <property type="match status" value="1"/>
</dbReference>
<dbReference type="SUPFAM" id="SSF81606">
    <property type="entry name" value="PP2C-like"/>
    <property type="match status" value="1"/>
</dbReference>
<dbReference type="InterPro" id="IPR036457">
    <property type="entry name" value="PPM-type-like_dom_sf"/>
</dbReference>
<dbReference type="InterPro" id="IPR015655">
    <property type="entry name" value="PP2C"/>
</dbReference>
<proteinExistence type="predicted"/>
<dbReference type="Gene3D" id="3.60.40.10">
    <property type="entry name" value="PPM-type phosphatase domain"/>
    <property type="match status" value="1"/>
</dbReference>